<name>A0A2X3V9W1_9STRE</name>
<accession>A0A2X3V9W1</accession>
<evidence type="ECO:0000256" key="1">
    <source>
        <dbReference type="SAM" id="Coils"/>
    </source>
</evidence>
<dbReference type="STRING" id="1123303.GCA_000372425_01073"/>
<evidence type="ECO:0000256" key="2">
    <source>
        <dbReference type="SAM" id="Phobius"/>
    </source>
</evidence>
<evidence type="ECO:0000313" key="3">
    <source>
        <dbReference type="EMBL" id="SQF38034.1"/>
    </source>
</evidence>
<keyword evidence="2" id="KW-0472">Membrane</keyword>
<dbReference type="InterPro" id="IPR039076">
    <property type="entry name" value="DivIC"/>
</dbReference>
<dbReference type="PANTHER" id="PTHR40027">
    <property type="entry name" value="CELL DIVISION PROTEIN DIVIC"/>
    <property type="match status" value="1"/>
</dbReference>
<keyword evidence="1" id="KW-0175">Coiled coil</keyword>
<dbReference type="RefSeq" id="WP_018030401.1">
    <property type="nucleotide sequence ID" value="NZ_CAMCCF010000023.1"/>
</dbReference>
<keyword evidence="3" id="KW-0132">Cell division</keyword>
<protein>
    <submittedName>
        <fullName evidence="3">Cell division protein DivIC (FtsB), stabilizes FtsL against RasP cleavage</fullName>
    </submittedName>
</protein>
<dbReference type="AlphaFoldDB" id="A0A2X3V9W1"/>
<proteinExistence type="predicted"/>
<feature type="coiled-coil region" evidence="1">
    <location>
        <begin position="60"/>
        <end position="87"/>
    </location>
</feature>
<dbReference type="EMBL" id="LS483343">
    <property type="protein sequence ID" value="SQF38034.1"/>
    <property type="molecule type" value="Genomic_DNA"/>
</dbReference>
<keyword evidence="4" id="KW-1185">Reference proteome</keyword>
<dbReference type="PANTHER" id="PTHR40027:SF1">
    <property type="entry name" value="CELL DIVISION PROTEIN DIVIC"/>
    <property type="match status" value="1"/>
</dbReference>
<feature type="transmembrane region" description="Helical" evidence="2">
    <location>
        <begin position="34"/>
        <end position="54"/>
    </location>
</feature>
<gene>
    <name evidence="3" type="ORF">NCTC12278_00009</name>
</gene>
<dbReference type="Proteomes" id="UP000249495">
    <property type="component" value="Chromosome 1"/>
</dbReference>
<keyword evidence="3" id="KW-0131">Cell cycle</keyword>
<dbReference type="KEGG" id="sfer:NCTC12278_00009"/>
<dbReference type="GO" id="GO:0051301">
    <property type="term" value="P:cell division"/>
    <property type="evidence" value="ECO:0007669"/>
    <property type="project" value="UniProtKB-KW"/>
</dbReference>
<reference evidence="3 4" key="1">
    <citation type="submission" date="2018-06" db="EMBL/GenBank/DDBJ databases">
        <authorList>
            <consortium name="Pathogen Informatics"/>
            <person name="Doyle S."/>
        </authorList>
    </citation>
    <scope>NUCLEOTIDE SEQUENCE [LARGE SCALE GENOMIC DNA]</scope>
    <source>
        <strain evidence="3 4">NCTC12278</strain>
    </source>
</reference>
<dbReference type="InterPro" id="IPR007060">
    <property type="entry name" value="FtsL/DivIC"/>
</dbReference>
<keyword evidence="2" id="KW-1133">Transmembrane helix</keyword>
<dbReference type="Pfam" id="PF04977">
    <property type="entry name" value="DivIC"/>
    <property type="match status" value="1"/>
</dbReference>
<dbReference type="OrthoDB" id="2242646at2"/>
<sequence length="123" mass="14655">MEKPNIVQLNNQYINDENAKKRFEAAEIRRRHRFIGWVLIFIILLFILPAYNLVSSYIGLQEKKAQIVKLEKEYSDLQVKTEEKKKLAERLKNPEYVEKYARAKYYYSVEGETIYPVPSLLPK</sequence>
<organism evidence="3 4">
    <name type="scientific">Streptococcus ferus</name>
    <dbReference type="NCBI Taxonomy" id="1345"/>
    <lineage>
        <taxon>Bacteria</taxon>
        <taxon>Bacillati</taxon>
        <taxon>Bacillota</taxon>
        <taxon>Bacilli</taxon>
        <taxon>Lactobacillales</taxon>
        <taxon>Streptococcaceae</taxon>
        <taxon>Streptococcus</taxon>
    </lineage>
</organism>
<keyword evidence="2" id="KW-0812">Transmembrane</keyword>
<evidence type="ECO:0000313" key="4">
    <source>
        <dbReference type="Proteomes" id="UP000249495"/>
    </source>
</evidence>